<comment type="caution">
    <text evidence="2">The sequence shown here is derived from an EMBL/GenBank/DDBJ whole genome shotgun (WGS) entry which is preliminary data.</text>
</comment>
<dbReference type="AlphaFoldDB" id="A0A848K7G2"/>
<evidence type="ECO:0000256" key="1">
    <source>
        <dbReference type="SAM" id="Phobius"/>
    </source>
</evidence>
<accession>A0A848K7G2</accession>
<gene>
    <name evidence="2" type="ORF">FGL95_06700</name>
</gene>
<proteinExistence type="predicted"/>
<reference evidence="2 3" key="2">
    <citation type="submission" date="2020-06" db="EMBL/GenBank/DDBJ databases">
        <title>Antribacter stalactiti gen. nov., sp. nov., a new member of the family Nacardiaceae isolated from a cave.</title>
        <authorList>
            <person name="Kim I.S."/>
        </authorList>
    </citation>
    <scope>NUCLEOTIDE SEQUENCE [LARGE SCALE GENOMIC DNA]</scope>
    <source>
        <strain evidence="2 3">YC2-7</strain>
    </source>
</reference>
<dbReference type="Proteomes" id="UP000535543">
    <property type="component" value="Unassembled WGS sequence"/>
</dbReference>
<keyword evidence="1" id="KW-1133">Transmembrane helix</keyword>
<feature type="transmembrane region" description="Helical" evidence="1">
    <location>
        <begin position="88"/>
        <end position="115"/>
    </location>
</feature>
<reference evidence="2 3" key="1">
    <citation type="submission" date="2019-05" db="EMBL/GenBank/DDBJ databases">
        <authorList>
            <person name="Lee S.D."/>
        </authorList>
    </citation>
    <scope>NUCLEOTIDE SEQUENCE [LARGE SCALE GENOMIC DNA]</scope>
    <source>
        <strain evidence="2 3">YC2-7</strain>
    </source>
</reference>
<evidence type="ECO:0000313" key="2">
    <source>
        <dbReference type="EMBL" id="NMN94723.1"/>
    </source>
</evidence>
<keyword evidence="3" id="KW-1185">Reference proteome</keyword>
<keyword evidence="1" id="KW-0472">Membrane</keyword>
<feature type="transmembrane region" description="Helical" evidence="1">
    <location>
        <begin position="200"/>
        <end position="220"/>
    </location>
</feature>
<feature type="transmembrane region" description="Helical" evidence="1">
    <location>
        <begin position="127"/>
        <end position="152"/>
    </location>
</feature>
<protein>
    <recommendedName>
        <fullName evidence="4">DUF4386 domain-containing protein</fullName>
    </recommendedName>
</protein>
<name>A0A848K7G2_9NOCA</name>
<evidence type="ECO:0008006" key="4">
    <source>
        <dbReference type="Google" id="ProtNLM"/>
    </source>
</evidence>
<feature type="transmembrane region" description="Helical" evidence="1">
    <location>
        <begin position="45"/>
        <end position="68"/>
    </location>
</feature>
<keyword evidence="1" id="KW-0812">Transmembrane</keyword>
<sequence>MSTRTLEPVSHLQDQPTSSLWRIPPIPAIIGILDRWAQTGRLQRLSYLVFGGTAVLAVAGLLTLYVTILPDGESTTAIADFIRDHQLLLKVAMGLAGLMFLALLVISGAVASLLYPADKSPGHRMSWIGFASDLALIIFFAFEVGIFAANILLVDHVSDEIVHALHVVTLASAYLLGPLWIPFFISFIVISKRGNVFPSWLNWFAAYTCVTNGLAWFGFLTLTGPLNAMNGLVSLGGPTIGPVPFIVILAVHLVMRELPAGLARRNAQLTGGATQ</sequence>
<dbReference type="EMBL" id="VCQU01000002">
    <property type="protein sequence ID" value="NMN94723.1"/>
    <property type="molecule type" value="Genomic_DNA"/>
</dbReference>
<feature type="transmembrane region" description="Helical" evidence="1">
    <location>
        <begin position="164"/>
        <end position="188"/>
    </location>
</feature>
<organism evidence="2 3">
    <name type="scientific">Antrihabitans stalactiti</name>
    <dbReference type="NCBI Taxonomy" id="2584121"/>
    <lineage>
        <taxon>Bacteria</taxon>
        <taxon>Bacillati</taxon>
        <taxon>Actinomycetota</taxon>
        <taxon>Actinomycetes</taxon>
        <taxon>Mycobacteriales</taxon>
        <taxon>Nocardiaceae</taxon>
        <taxon>Antrihabitans</taxon>
    </lineage>
</organism>
<evidence type="ECO:0000313" key="3">
    <source>
        <dbReference type="Proteomes" id="UP000535543"/>
    </source>
</evidence>
<feature type="transmembrane region" description="Helical" evidence="1">
    <location>
        <begin position="232"/>
        <end position="255"/>
    </location>
</feature>
<dbReference type="RefSeq" id="WP_169585456.1">
    <property type="nucleotide sequence ID" value="NZ_VCQU01000002.1"/>
</dbReference>